<evidence type="ECO:0000259" key="1">
    <source>
        <dbReference type="Pfam" id="PF13577"/>
    </source>
</evidence>
<dbReference type="STRING" id="1888892.BFL28_13675"/>
<dbReference type="AlphaFoldDB" id="A0A1E3LXB0"/>
<name>A0A1E3LXB0_9SPHN</name>
<organism evidence="2 3">
    <name type="scientific">Sphingomonas turrisvirgatae</name>
    <dbReference type="NCBI Taxonomy" id="1888892"/>
    <lineage>
        <taxon>Bacteria</taxon>
        <taxon>Pseudomonadati</taxon>
        <taxon>Pseudomonadota</taxon>
        <taxon>Alphaproteobacteria</taxon>
        <taxon>Sphingomonadales</taxon>
        <taxon>Sphingomonadaceae</taxon>
        <taxon>Sphingomonas</taxon>
    </lineage>
</organism>
<reference evidence="2 3" key="1">
    <citation type="submission" date="2016-08" db="EMBL/GenBank/DDBJ databases">
        <title>Draft genome of the agarase producing Sphingomonas sp. MCT13.</title>
        <authorList>
            <person name="D'Andrea M.M."/>
            <person name="Rossolini G.M."/>
            <person name="Thaller M.C."/>
        </authorList>
    </citation>
    <scope>NUCLEOTIDE SEQUENCE [LARGE SCALE GENOMIC DNA]</scope>
    <source>
        <strain evidence="2 3">MCT13</strain>
    </source>
</reference>
<proteinExistence type="predicted"/>
<dbReference type="Gene3D" id="3.10.450.50">
    <property type="match status" value="1"/>
</dbReference>
<dbReference type="OrthoDB" id="7851780at2"/>
<sequence length="157" mass="17568">MSDAAQQVTTLAAIEAIKALKARYFRFVDTKDWDALRTLFLPGATLHFAHRTDDPETAEVAISRISQILFPGVVSVHSGGIPEIEVEGDRATAVWPMSDLLVFPIDRLNPFGLARLHGYGYYRERYERRDGAWRIAALRLDRLHVETVPLPGAVPAE</sequence>
<comment type="caution">
    <text evidence="2">The sequence shown here is derived from an EMBL/GenBank/DDBJ whole genome shotgun (WGS) entry which is preliminary data.</text>
</comment>
<accession>A0A1E3LXB0</accession>
<gene>
    <name evidence="2" type="ORF">BFL28_13675</name>
</gene>
<dbReference type="InterPro" id="IPR032710">
    <property type="entry name" value="NTF2-like_dom_sf"/>
</dbReference>
<dbReference type="InterPro" id="IPR037401">
    <property type="entry name" value="SnoaL-like"/>
</dbReference>
<feature type="domain" description="SnoaL-like" evidence="1">
    <location>
        <begin position="10"/>
        <end position="139"/>
    </location>
</feature>
<dbReference type="Proteomes" id="UP000094487">
    <property type="component" value="Unassembled WGS sequence"/>
</dbReference>
<evidence type="ECO:0000313" key="2">
    <source>
        <dbReference type="EMBL" id="ODP38427.1"/>
    </source>
</evidence>
<dbReference type="RefSeq" id="WP_069319859.1">
    <property type="nucleotide sequence ID" value="NZ_MDDS01000014.1"/>
</dbReference>
<keyword evidence="3" id="KW-1185">Reference proteome</keyword>
<dbReference type="Pfam" id="PF13577">
    <property type="entry name" value="SnoaL_4"/>
    <property type="match status" value="1"/>
</dbReference>
<dbReference type="SUPFAM" id="SSF54427">
    <property type="entry name" value="NTF2-like"/>
    <property type="match status" value="1"/>
</dbReference>
<evidence type="ECO:0000313" key="3">
    <source>
        <dbReference type="Proteomes" id="UP000094487"/>
    </source>
</evidence>
<protein>
    <recommendedName>
        <fullName evidence="1">SnoaL-like domain-containing protein</fullName>
    </recommendedName>
</protein>
<dbReference type="EMBL" id="MDDS01000014">
    <property type="protein sequence ID" value="ODP38427.1"/>
    <property type="molecule type" value="Genomic_DNA"/>
</dbReference>